<sequence length="241" mass="28209">MKKKFEGNCIGIDPSLIIDKNNPKSFDDFFLGLGLIYNDIKGVIFFLISLETDYENPKNGDPVSHHLGEYSGIKMQLSKLSVSVISEFLVFLRKNKTVIGSIKFKLYLKKLDKTLLKQWNEMYLAATLEDKNGKKESFYSKIARVRSTVAFHYSGENLRDGFIDIFFKDKKHLYNREAYYSIGSTMKEIRFHYCDAAVQRYLEKQLIIGDKDYLKECRFFIDKMNQVIFGLMIIYLQENKK</sequence>
<accession>A0A0G0D6G3</accession>
<dbReference type="EMBL" id="LBQZ01000001">
    <property type="protein sequence ID" value="KKP89819.1"/>
    <property type="molecule type" value="Genomic_DNA"/>
</dbReference>
<evidence type="ECO:0000313" key="1">
    <source>
        <dbReference type="EMBL" id="KKP89819.1"/>
    </source>
</evidence>
<organism evidence="1 2">
    <name type="scientific">Candidatus Nomurabacteria bacterium GW2011_GWC2_35_8</name>
    <dbReference type="NCBI Taxonomy" id="1618752"/>
    <lineage>
        <taxon>Bacteria</taxon>
        <taxon>Candidatus Nomuraibacteriota</taxon>
    </lineage>
</organism>
<gene>
    <name evidence="1" type="ORF">UR91_C0001G0008</name>
</gene>
<comment type="caution">
    <text evidence="1">The sequence shown here is derived from an EMBL/GenBank/DDBJ whole genome shotgun (WGS) entry which is preliminary data.</text>
</comment>
<reference evidence="1 2" key="1">
    <citation type="journal article" date="2015" name="Nature">
        <title>rRNA introns, odd ribosomes, and small enigmatic genomes across a large radiation of phyla.</title>
        <authorList>
            <person name="Brown C.T."/>
            <person name="Hug L.A."/>
            <person name="Thomas B.C."/>
            <person name="Sharon I."/>
            <person name="Castelle C.J."/>
            <person name="Singh A."/>
            <person name="Wilkins M.J."/>
            <person name="Williams K.H."/>
            <person name="Banfield J.F."/>
        </authorList>
    </citation>
    <scope>NUCLEOTIDE SEQUENCE [LARGE SCALE GENOMIC DNA]</scope>
</reference>
<protein>
    <submittedName>
        <fullName evidence="1">Uncharacterized protein</fullName>
    </submittedName>
</protein>
<dbReference type="AlphaFoldDB" id="A0A0G0D6G3"/>
<name>A0A0G0D6G3_9BACT</name>
<proteinExistence type="predicted"/>
<evidence type="ECO:0000313" key="2">
    <source>
        <dbReference type="Proteomes" id="UP000034798"/>
    </source>
</evidence>
<dbReference type="Proteomes" id="UP000034798">
    <property type="component" value="Unassembled WGS sequence"/>
</dbReference>